<dbReference type="SMART" id="SM00079">
    <property type="entry name" value="PBPe"/>
    <property type="match status" value="1"/>
</dbReference>
<dbReference type="InterPro" id="IPR018313">
    <property type="entry name" value="SBP_3_CS"/>
</dbReference>
<dbReference type="HOGENOM" id="CLU_019602_18_2_0"/>
<dbReference type="Pfam" id="PF00497">
    <property type="entry name" value="SBP_bac_3"/>
    <property type="match status" value="1"/>
</dbReference>
<accession>D4H8W2</accession>
<evidence type="ECO:0000313" key="9">
    <source>
        <dbReference type="Proteomes" id="UP000002012"/>
    </source>
</evidence>
<dbReference type="PANTHER" id="PTHR35936:SF38">
    <property type="entry name" value="GLUTAMINE-BINDING PERIPLASMIC PROTEIN"/>
    <property type="match status" value="1"/>
</dbReference>
<evidence type="ECO:0000256" key="2">
    <source>
        <dbReference type="ARBA" id="ARBA00010333"/>
    </source>
</evidence>
<dbReference type="OrthoDB" id="6192933at2"/>
<dbReference type="PaxDb" id="522772-Dacet_1697"/>
<dbReference type="STRING" id="522772.Dacet_1697"/>
<dbReference type="Proteomes" id="UP000002012">
    <property type="component" value="Chromosome"/>
</dbReference>
<evidence type="ECO:0000256" key="1">
    <source>
        <dbReference type="ARBA" id="ARBA00004196"/>
    </source>
</evidence>
<dbReference type="PANTHER" id="PTHR35936">
    <property type="entry name" value="MEMBRANE-BOUND LYTIC MUREIN TRANSGLYCOSYLASE F"/>
    <property type="match status" value="1"/>
</dbReference>
<dbReference type="PROSITE" id="PS01039">
    <property type="entry name" value="SBP_BACTERIAL_3"/>
    <property type="match status" value="1"/>
</dbReference>
<dbReference type="AlphaFoldDB" id="D4H8W2"/>
<evidence type="ECO:0000259" key="7">
    <source>
        <dbReference type="SMART" id="SM00079"/>
    </source>
</evidence>
<feature type="domain" description="Ionotropic glutamate receptor C-terminal" evidence="7">
    <location>
        <begin position="39"/>
        <end position="261"/>
    </location>
</feature>
<feature type="signal peptide" evidence="5">
    <location>
        <begin position="1"/>
        <end position="20"/>
    </location>
</feature>
<dbReference type="SUPFAM" id="SSF53850">
    <property type="entry name" value="Periplasmic binding protein-like II"/>
    <property type="match status" value="1"/>
</dbReference>
<evidence type="ECO:0000313" key="8">
    <source>
        <dbReference type="EMBL" id="ADD68461.1"/>
    </source>
</evidence>
<dbReference type="InterPro" id="IPR001320">
    <property type="entry name" value="Iontro_rcpt_C"/>
</dbReference>
<comment type="similarity">
    <text evidence="2 4">Belongs to the bacterial solute-binding protein 3 family.</text>
</comment>
<feature type="chain" id="PRO_5003057720" evidence="5">
    <location>
        <begin position="21"/>
        <end position="269"/>
    </location>
</feature>
<dbReference type="InParanoid" id="D4H8W2"/>
<keyword evidence="9" id="KW-1185">Reference proteome</keyword>
<protein>
    <submittedName>
        <fullName evidence="8">Extracellular solute-binding protein family 3</fullName>
    </submittedName>
</protein>
<dbReference type="eggNOG" id="COG0834">
    <property type="taxonomic scope" value="Bacteria"/>
</dbReference>
<feature type="domain" description="Solute-binding protein family 3/N-terminal" evidence="6">
    <location>
        <begin position="39"/>
        <end position="262"/>
    </location>
</feature>
<evidence type="ECO:0000256" key="4">
    <source>
        <dbReference type="RuleBase" id="RU003744"/>
    </source>
</evidence>
<dbReference type="EMBL" id="CP001968">
    <property type="protein sequence ID" value="ADD68461.1"/>
    <property type="molecule type" value="Genomic_DNA"/>
</dbReference>
<dbReference type="InterPro" id="IPR001638">
    <property type="entry name" value="Solute-binding_3/MltF_N"/>
</dbReference>
<proteinExistence type="inferred from homology"/>
<dbReference type="CDD" id="cd13629">
    <property type="entry name" value="PBP2_Dsm1740"/>
    <property type="match status" value="1"/>
</dbReference>
<organism evidence="8 9">
    <name type="scientific">Denitrovibrio acetiphilus (strain DSM 12809 / NBRC 114555 / N2460)</name>
    <dbReference type="NCBI Taxonomy" id="522772"/>
    <lineage>
        <taxon>Bacteria</taxon>
        <taxon>Pseudomonadati</taxon>
        <taxon>Deferribacterota</taxon>
        <taxon>Deferribacteres</taxon>
        <taxon>Deferribacterales</taxon>
        <taxon>Geovibrionaceae</taxon>
        <taxon>Denitrovibrio</taxon>
    </lineage>
</organism>
<sequence length="269" mass="30320" precursor="true">MKRVLLVLCLMLTMAVSAVAKDNDDQPVSALDSIVKSGVFKVGLDPGYMPFEMRDKKGELIGFDIDLAKDMAKSMGVKLEIVTTAWDGIIPALLTGKFDLIMGGMTVTQLRNLRVNFADPYIVVGQTIIINKKVADKVKSYKDLNDPKYTVCAKLGTTGDIAISKYMPNAKHRQYETEAEGMMEVVNGRVDAFVYDLPPNAIFASKHKERVVHLEEPFTFEPLAFAVRRGDYDFVNWINNYLQQIKGDGKYQVIYNKWFESADWVEKVQ</sequence>
<dbReference type="GO" id="GO:0016020">
    <property type="term" value="C:membrane"/>
    <property type="evidence" value="ECO:0007669"/>
    <property type="project" value="InterPro"/>
</dbReference>
<evidence type="ECO:0000256" key="5">
    <source>
        <dbReference type="SAM" id="SignalP"/>
    </source>
</evidence>
<dbReference type="RefSeq" id="WP_013010972.1">
    <property type="nucleotide sequence ID" value="NC_013943.1"/>
</dbReference>
<comment type="subcellular location">
    <subcellularLocation>
        <location evidence="1">Cell envelope</location>
    </subcellularLocation>
</comment>
<dbReference type="KEGG" id="dap:Dacet_1697"/>
<dbReference type="Gene3D" id="3.40.190.10">
    <property type="entry name" value="Periplasmic binding protein-like II"/>
    <property type="match status" value="2"/>
</dbReference>
<dbReference type="GO" id="GO:0030313">
    <property type="term" value="C:cell envelope"/>
    <property type="evidence" value="ECO:0007669"/>
    <property type="project" value="UniProtKB-SubCell"/>
</dbReference>
<dbReference type="SMART" id="SM00062">
    <property type="entry name" value="PBPb"/>
    <property type="match status" value="1"/>
</dbReference>
<evidence type="ECO:0000259" key="6">
    <source>
        <dbReference type="SMART" id="SM00062"/>
    </source>
</evidence>
<dbReference type="FunCoup" id="D4H8W2">
    <property type="interactions" value="128"/>
</dbReference>
<dbReference type="GO" id="GO:0015276">
    <property type="term" value="F:ligand-gated monoatomic ion channel activity"/>
    <property type="evidence" value="ECO:0007669"/>
    <property type="project" value="InterPro"/>
</dbReference>
<reference evidence="8 9" key="1">
    <citation type="journal article" date="2010" name="Stand. Genomic Sci.">
        <title>Complete genome sequence of Denitrovibrio acetiphilus type strain (N2460).</title>
        <authorList>
            <person name="Kiss H."/>
            <person name="Lang E."/>
            <person name="Lapidus A."/>
            <person name="Copeland A."/>
            <person name="Nolan M."/>
            <person name="Glavina Del Rio T."/>
            <person name="Chen F."/>
            <person name="Lucas S."/>
            <person name="Tice H."/>
            <person name="Cheng J.F."/>
            <person name="Han C."/>
            <person name="Goodwin L."/>
            <person name="Pitluck S."/>
            <person name="Liolios K."/>
            <person name="Pati A."/>
            <person name="Ivanova N."/>
            <person name="Mavromatis K."/>
            <person name="Chen A."/>
            <person name="Palaniappan K."/>
            <person name="Land M."/>
            <person name="Hauser L."/>
            <person name="Chang Y.J."/>
            <person name="Jeffries C.D."/>
            <person name="Detter J.C."/>
            <person name="Brettin T."/>
            <person name="Spring S."/>
            <person name="Rohde M."/>
            <person name="Goker M."/>
            <person name="Woyke T."/>
            <person name="Bristow J."/>
            <person name="Eisen J.A."/>
            <person name="Markowitz V."/>
            <person name="Hugenholtz P."/>
            <person name="Kyrpides N.C."/>
            <person name="Klenk H.P."/>
        </authorList>
    </citation>
    <scope>NUCLEOTIDE SEQUENCE [LARGE SCALE GENOMIC DNA]</scope>
    <source>
        <strain evidence="9">DSM 12809 / NBRC 114555 / N2460</strain>
    </source>
</reference>
<name>D4H8W2_DENA2</name>
<gene>
    <name evidence="8" type="ordered locus">Dacet_1697</name>
</gene>
<evidence type="ECO:0000256" key="3">
    <source>
        <dbReference type="ARBA" id="ARBA00022729"/>
    </source>
</evidence>
<keyword evidence="3 5" id="KW-0732">Signal</keyword>